<feature type="transmembrane region" description="Helical" evidence="2">
    <location>
        <begin position="319"/>
        <end position="340"/>
    </location>
</feature>
<dbReference type="AlphaFoldDB" id="A0A9X2IRI1"/>
<feature type="transmembrane region" description="Helical" evidence="2">
    <location>
        <begin position="208"/>
        <end position="235"/>
    </location>
</feature>
<feature type="transmembrane region" description="Helical" evidence="2">
    <location>
        <begin position="286"/>
        <end position="307"/>
    </location>
</feature>
<keyword evidence="2" id="KW-0812">Transmembrane</keyword>
<keyword evidence="4" id="KW-0012">Acyltransferase</keyword>
<evidence type="ECO:0000256" key="1">
    <source>
        <dbReference type="SAM" id="MobiDB-lite"/>
    </source>
</evidence>
<name>A0A9X2IRI1_9MICO</name>
<reference evidence="4" key="1">
    <citation type="submission" date="2022-06" db="EMBL/GenBank/DDBJ databases">
        <title>Whole genome shotgun sequencing (WGS) of Rathayibacter sp. ZW T2_19, isolated from stored onions (Allium cepa).</title>
        <authorList>
            <person name="Stoll D.A."/>
            <person name="Huch M."/>
        </authorList>
    </citation>
    <scope>NUCLEOTIDE SEQUENCE</scope>
    <source>
        <strain evidence="4">ZW T2_19</strain>
    </source>
</reference>
<feature type="domain" description="Acyltransferase 3" evidence="3">
    <location>
        <begin position="25"/>
        <end position="337"/>
    </location>
</feature>
<dbReference type="RefSeq" id="WP_251942794.1">
    <property type="nucleotide sequence ID" value="NZ_JAMRYM010000002.1"/>
</dbReference>
<comment type="caution">
    <text evidence="4">The sequence shown here is derived from an EMBL/GenBank/DDBJ whole genome shotgun (WGS) entry which is preliminary data.</text>
</comment>
<keyword evidence="5" id="KW-1185">Reference proteome</keyword>
<feature type="transmembrane region" description="Helical" evidence="2">
    <location>
        <begin position="92"/>
        <end position="109"/>
    </location>
</feature>
<dbReference type="InterPro" id="IPR052734">
    <property type="entry name" value="Nod_factor_acetyltransferase"/>
</dbReference>
<feature type="transmembrane region" description="Helical" evidence="2">
    <location>
        <begin position="121"/>
        <end position="137"/>
    </location>
</feature>
<evidence type="ECO:0000313" key="4">
    <source>
        <dbReference type="EMBL" id="MCM6760977.1"/>
    </source>
</evidence>
<feature type="transmembrane region" description="Helical" evidence="2">
    <location>
        <begin position="166"/>
        <end position="187"/>
    </location>
</feature>
<keyword evidence="2" id="KW-1133">Transmembrane helix</keyword>
<sequence length="395" mass="44161">MNPADPAPATGGVGAPPKRRVPLWDNARFVCVTLVVIGHGIQRLTANSDVSLIVYLTVYAFHMPAFAIISGYFSKAGAPNARAMRRVMTDILLPYLIMETVWTLVQLAVEGKTEFNPTKPSWTLWFLLALGIFRLVLPYLALLRWPLLISVVLAVGVSYYDNIDSTFSLARAIGILPFFVFGWRLRGWRTGSRLLVDRWLALPTGRVLAVRAVALVLFAVTAIVMTVNIDAFRAADLRYWFFYDRPYDALGETEWWAGLVRLALMLTAVVLSLALFALIPRGRTVLTHWGQSTMYVYLLHSFVLYPLRESGVLSAADSTFALVLMIVLCIAVSVVLSLGWTRTVFHKLVEPRAAWLFAPVQDERPDRPRRADPTGSKRDPRAASDRSTPDRTAPR</sequence>
<protein>
    <submittedName>
        <fullName evidence="4">Acyltransferase family protein</fullName>
    </submittedName>
</protein>
<dbReference type="Pfam" id="PF01757">
    <property type="entry name" value="Acyl_transf_3"/>
    <property type="match status" value="1"/>
</dbReference>
<evidence type="ECO:0000259" key="3">
    <source>
        <dbReference type="Pfam" id="PF01757"/>
    </source>
</evidence>
<dbReference type="InterPro" id="IPR002656">
    <property type="entry name" value="Acyl_transf_3_dom"/>
</dbReference>
<feature type="transmembrane region" description="Helical" evidence="2">
    <location>
        <begin position="255"/>
        <end position="279"/>
    </location>
</feature>
<dbReference type="EMBL" id="JAMRYM010000002">
    <property type="protein sequence ID" value="MCM6760977.1"/>
    <property type="molecule type" value="Genomic_DNA"/>
</dbReference>
<keyword evidence="2" id="KW-0472">Membrane</keyword>
<organism evidence="4 5">
    <name type="scientific">Rathayibacter rubneri</name>
    <dbReference type="NCBI Taxonomy" id="2950106"/>
    <lineage>
        <taxon>Bacteria</taxon>
        <taxon>Bacillati</taxon>
        <taxon>Actinomycetota</taxon>
        <taxon>Actinomycetes</taxon>
        <taxon>Micrococcales</taxon>
        <taxon>Microbacteriaceae</taxon>
        <taxon>Rathayibacter</taxon>
    </lineage>
</organism>
<feature type="transmembrane region" description="Helical" evidence="2">
    <location>
        <begin position="142"/>
        <end position="160"/>
    </location>
</feature>
<dbReference type="Proteomes" id="UP001155240">
    <property type="component" value="Unassembled WGS sequence"/>
</dbReference>
<keyword evidence="4" id="KW-0808">Transferase</keyword>
<dbReference type="PANTHER" id="PTHR37312">
    <property type="entry name" value="MEMBRANE-BOUND ACYLTRANSFERASE YKRP-RELATED"/>
    <property type="match status" value="1"/>
</dbReference>
<evidence type="ECO:0000313" key="5">
    <source>
        <dbReference type="Proteomes" id="UP001155240"/>
    </source>
</evidence>
<evidence type="ECO:0000256" key="2">
    <source>
        <dbReference type="SAM" id="Phobius"/>
    </source>
</evidence>
<feature type="region of interest" description="Disordered" evidence="1">
    <location>
        <begin position="363"/>
        <end position="395"/>
    </location>
</feature>
<dbReference type="GO" id="GO:0016747">
    <property type="term" value="F:acyltransferase activity, transferring groups other than amino-acyl groups"/>
    <property type="evidence" value="ECO:0007669"/>
    <property type="project" value="InterPro"/>
</dbReference>
<proteinExistence type="predicted"/>
<accession>A0A9X2IRI1</accession>
<feature type="transmembrane region" description="Helical" evidence="2">
    <location>
        <begin position="52"/>
        <end position="72"/>
    </location>
</feature>
<gene>
    <name evidence="4" type="ORF">NB037_00975</name>
</gene>
<dbReference type="PANTHER" id="PTHR37312:SF1">
    <property type="entry name" value="MEMBRANE-BOUND ACYLTRANSFERASE YKRP-RELATED"/>
    <property type="match status" value="1"/>
</dbReference>